<dbReference type="Proteomes" id="UP000188912">
    <property type="component" value="Chromosome"/>
</dbReference>
<keyword evidence="3" id="KW-1185">Reference proteome</keyword>
<evidence type="ECO:0000313" key="2">
    <source>
        <dbReference type="EMBL" id="AQS41504.1"/>
    </source>
</evidence>
<keyword evidence="1" id="KW-0472">Membrane</keyword>
<sequence>MYEIIKTAIAYGLIILTLNLAVGAAVFSSSMFFP</sequence>
<name>A0A1U9JUF8_9HYPH</name>
<keyword evidence="1" id="KW-0812">Transmembrane</keyword>
<evidence type="ECO:0000313" key="3">
    <source>
        <dbReference type="Proteomes" id="UP000188912"/>
    </source>
</evidence>
<protein>
    <submittedName>
        <fullName evidence="2">Uncharacterized protein</fullName>
    </submittedName>
</protein>
<dbReference type="AlphaFoldDB" id="A0A1U9JUF8"/>
<feature type="transmembrane region" description="Helical" evidence="1">
    <location>
        <begin position="9"/>
        <end position="33"/>
    </location>
</feature>
<evidence type="ECO:0000256" key="1">
    <source>
        <dbReference type="SAM" id="Phobius"/>
    </source>
</evidence>
<dbReference type="STRING" id="1902579.BHV28_08050"/>
<dbReference type="EMBL" id="CP017315">
    <property type="protein sequence ID" value="AQS41504.1"/>
    <property type="molecule type" value="Genomic_DNA"/>
</dbReference>
<accession>A0A1U9JUF8</accession>
<reference evidence="2 3" key="1">
    <citation type="journal article" date="2010" name="Science">
        <title>Genomic comparison of the ants Camponotus floridanus and Harpegnathos saltator.</title>
        <authorList>
            <person name="Bonasio R."/>
            <person name="Zhang G."/>
            <person name="Ye C."/>
            <person name="Mutti N.S."/>
            <person name="Fang X."/>
            <person name="Qin N."/>
            <person name="Donahue G."/>
            <person name="Yang P."/>
            <person name="Li Q."/>
            <person name="Li C."/>
            <person name="Zhang P."/>
            <person name="Huang Z."/>
            <person name="Berger S.L."/>
            <person name="Reinberg D."/>
            <person name="Wang J."/>
            <person name="Liebig J."/>
        </authorList>
    </citation>
    <scope>NUCLEOTIDE SEQUENCE [LARGE SCALE GENOMIC DNA]</scope>
    <source>
        <strain evidence="2 3">Hsal</strain>
    </source>
</reference>
<keyword evidence="1" id="KW-1133">Transmembrane helix</keyword>
<reference evidence="2 3" key="2">
    <citation type="journal article" date="2016" name="Sci. Rep.">
        <title>The genome of Rhizobiales bacteria in predatory ants reveals urease gene functions but no genes for nitrogen fixation.</title>
        <authorList>
            <person name="Neuvonen M.M."/>
            <person name="Tamarit D."/>
            <person name="Naslund K."/>
            <person name="Liebig J."/>
            <person name="Feldhaar H."/>
            <person name="Moran N.A."/>
            <person name="Guy L."/>
            <person name="Andersson S.G."/>
        </authorList>
    </citation>
    <scope>NUCLEOTIDE SEQUENCE [LARGE SCALE GENOMIC DNA]</scope>
    <source>
        <strain evidence="2 3">Hsal</strain>
    </source>
</reference>
<dbReference type="KEGG" id="thd:BHV28_08050"/>
<gene>
    <name evidence="2" type="ORF">BHV28_08050</name>
</gene>
<proteinExistence type="predicted"/>
<organism evidence="2 3">
    <name type="scientific">Candidatus Tokpelaia hoelldobleri</name>
    <dbReference type="NCBI Taxonomy" id="1902579"/>
    <lineage>
        <taxon>Bacteria</taxon>
        <taxon>Pseudomonadati</taxon>
        <taxon>Pseudomonadota</taxon>
        <taxon>Alphaproteobacteria</taxon>
        <taxon>Hyphomicrobiales</taxon>
        <taxon>Candidatus Tokpelaia</taxon>
    </lineage>
</organism>